<dbReference type="Pfam" id="PF09837">
    <property type="entry name" value="DUF2064"/>
    <property type="match status" value="1"/>
</dbReference>
<dbReference type="InterPro" id="IPR029044">
    <property type="entry name" value="Nucleotide-diphossugar_trans"/>
</dbReference>
<reference evidence="1 2" key="1">
    <citation type="submission" date="2019-11" db="EMBL/GenBank/DDBJ databases">
        <authorList>
            <person name="Holert J."/>
        </authorList>
    </citation>
    <scope>NUCLEOTIDE SEQUENCE [LARGE SCALE GENOMIC DNA]</scope>
    <source>
        <strain evidence="1">BC5_2</strain>
    </source>
</reference>
<dbReference type="SUPFAM" id="SSF53448">
    <property type="entry name" value="Nucleotide-diphospho-sugar transferases"/>
    <property type="match status" value="1"/>
</dbReference>
<protein>
    <recommendedName>
        <fullName evidence="3">2-phospho-L-lactate guanylyltransferase</fullName>
    </recommendedName>
</protein>
<evidence type="ECO:0000313" key="1">
    <source>
        <dbReference type="EMBL" id="CAA0081734.1"/>
    </source>
</evidence>
<dbReference type="PANTHER" id="PTHR36529">
    <property type="entry name" value="SLL1095 PROTEIN"/>
    <property type="match status" value="1"/>
</dbReference>
<name>A0A5S9N534_9GAMM</name>
<evidence type="ECO:0000313" key="2">
    <source>
        <dbReference type="Proteomes" id="UP000434580"/>
    </source>
</evidence>
<dbReference type="PANTHER" id="PTHR36529:SF1">
    <property type="entry name" value="GLYCOSYLTRANSFERASE"/>
    <property type="match status" value="1"/>
</dbReference>
<organism evidence="1 2">
    <name type="scientific">BD1-7 clade bacterium</name>
    <dbReference type="NCBI Taxonomy" id="2029982"/>
    <lineage>
        <taxon>Bacteria</taxon>
        <taxon>Pseudomonadati</taxon>
        <taxon>Pseudomonadota</taxon>
        <taxon>Gammaproteobacteria</taxon>
        <taxon>Cellvibrionales</taxon>
        <taxon>Spongiibacteraceae</taxon>
        <taxon>BD1-7 clade</taxon>
    </lineage>
</organism>
<gene>
    <name evidence="1" type="ORF">DPBNPPHM_00382</name>
</gene>
<proteinExistence type="predicted"/>
<dbReference type="Proteomes" id="UP000434580">
    <property type="component" value="Unassembled WGS sequence"/>
</dbReference>
<dbReference type="Gene3D" id="3.90.550.10">
    <property type="entry name" value="Spore Coat Polysaccharide Biosynthesis Protein SpsA, Chain A"/>
    <property type="match status" value="1"/>
</dbReference>
<accession>A0A5S9N534</accession>
<sequence length="219" mass="23784">MNTVIAVFAKTPGLSPLKTRLAATVGIADAEAFYRLSRDATAEMVAALDVDVVWAVAEENAPTDAFWHGKDCLWTGLGSLGDRLAHIYARLIARYENVLLIGSDSPALPIDYLRTAIETLNHEGGVVLGPCDDGGFYCLGSNDSEVATLLPHITYSSPQTADDLQLQLKTRRFAITRLPAWFDVDTEQDCRKLLKTLHHSTHLTPAQQALIPCVAAILA</sequence>
<dbReference type="OrthoDB" id="9798250at2"/>
<evidence type="ECO:0008006" key="3">
    <source>
        <dbReference type="Google" id="ProtNLM"/>
    </source>
</evidence>
<dbReference type="AlphaFoldDB" id="A0A5S9N534"/>
<dbReference type="EMBL" id="CACSII010000001">
    <property type="protein sequence ID" value="CAA0081734.1"/>
    <property type="molecule type" value="Genomic_DNA"/>
</dbReference>
<dbReference type="InterPro" id="IPR018641">
    <property type="entry name" value="Trfase_1_rSAM/seldom-assoc"/>
</dbReference>